<keyword evidence="1" id="KW-0472">Membrane</keyword>
<feature type="transmembrane region" description="Helical" evidence="1">
    <location>
        <begin position="12"/>
        <end position="30"/>
    </location>
</feature>
<feature type="transmembrane region" description="Helical" evidence="1">
    <location>
        <begin position="234"/>
        <end position="252"/>
    </location>
</feature>
<evidence type="ECO:0000256" key="1">
    <source>
        <dbReference type="SAM" id="Phobius"/>
    </source>
</evidence>
<proteinExistence type="predicted"/>
<protein>
    <submittedName>
        <fullName evidence="3">Acyltransferase</fullName>
    </submittedName>
</protein>
<gene>
    <name evidence="3" type="ORF">C1A40_00945</name>
</gene>
<dbReference type="InterPro" id="IPR002656">
    <property type="entry name" value="Acyl_transf_3_dom"/>
</dbReference>
<dbReference type="Proteomes" id="UP000236592">
    <property type="component" value="Chromosome"/>
</dbReference>
<dbReference type="InterPro" id="IPR050879">
    <property type="entry name" value="Acyltransferase_3"/>
</dbReference>
<keyword evidence="1" id="KW-1133">Transmembrane helix</keyword>
<organism evidence="3 4">
    <name type="scientific">Pseudotamlana carrageenivorans</name>
    <dbReference type="NCBI Taxonomy" id="2069432"/>
    <lineage>
        <taxon>Bacteria</taxon>
        <taxon>Pseudomonadati</taxon>
        <taxon>Bacteroidota</taxon>
        <taxon>Flavobacteriia</taxon>
        <taxon>Flavobacteriales</taxon>
        <taxon>Flavobacteriaceae</taxon>
        <taxon>Pseudotamlana</taxon>
    </lineage>
</organism>
<reference evidence="4" key="1">
    <citation type="submission" date="2018-01" db="EMBL/GenBank/DDBJ databases">
        <title>Complete genome of Tamlana sp. UJ94.</title>
        <authorList>
            <person name="Jung J."/>
            <person name="Chung D."/>
            <person name="Bae S.S."/>
            <person name="Baek K."/>
        </authorList>
    </citation>
    <scope>NUCLEOTIDE SEQUENCE [LARGE SCALE GENOMIC DNA]</scope>
    <source>
        <strain evidence="4">UJ94</strain>
    </source>
</reference>
<feature type="transmembrane region" description="Helical" evidence="1">
    <location>
        <begin position="45"/>
        <end position="63"/>
    </location>
</feature>
<evidence type="ECO:0000313" key="3">
    <source>
        <dbReference type="EMBL" id="AUS04133.1"/>
    </source>
</evidence>
<feature type="transmembrane region" description="Helical" evidence="1">
    <location>
        <begin position="258"/>
        <end position="279"/>
    </location>
</feature>
<sequence length="352" mass="40830">MTKYNNFDFLRFLFAVFVVITHAFAISGYGENKEWGMQLSNNQVALSQIGLSGFFLISGYFMIQSLQRSKSILDYFKKRFLRLFPALMVLLIITVLLLPIVYEGKIPFYENKQVFTYIPNNLSLYCFQPVIKGVFDNNPYHSINGSLWTLRYEFSMYIAIGLLYFIKNNLKLVRVVIGAVFIVMLICYNFFLQRFGGASVLGMQGSHILNLGLFFVCGSFLATLRLEHIKNKKAVLLIGAMVLLISVYFNFYMHIKHIMLPIVVLLIGFIPLPFFSSFGKFGDASYGVYIYSFPVQQGLMYFFELKLYPLMFLSVFISIILGYLSWWLVEKQALWLKTELILNKKYLNINEF</sequence>
<feature type="transmembrane region" description="Helical" evidence="1">
    <location>
        <begin position="286"/>
        <end position="303"/>
    </location>
</feature>
<feature type="transmembrane region" description="Helical" evidence="1">
    <location>
        <begin position="148"/>
        <end position="165"/>
    </location>
</feature>
<name>A0A2I7SE17_9FLAO</name>
<keyword evidence="1" id="KW-0812">Transmembrane</keyword>
<dbReference type="EMBL" id="CP025938">
    <property type="protein sequence ID" value="AUS04133.1"/>
    <property type="molecule type" value="Genomic_DNA"/>
</dbReference>
<dbReference type="OrthoDB" id="9796461at2"/>
<feature type="domain" description="Acyltransferase 3" evidence="2">
    <location>
        <begin position="5"/>
        <end position="322"/>
    </location>
</feature>
<keyword evidence="3" id="KW-0808">Transferase</keyword>
<keyword evidence="3" id="KW-0012">Acyltransferase</keyword>
<evidence type="ECO:0000259" key="2">
    <source>
        <dbReference type="Pfam" id="PF01757"/>
    </source>
</evidence>
<dbReference type="PANTHER" id="PTHR23028">
    <property type="entry name" value="ACETYLTRANSFERASE"/>
    <property type="match status" value="1"/>
</dbReference>
<dbReference type="RefSeq" id="WP_102994255.1">
    <property type="nucleotide sequence ID" value="NZ_CP025938.1"/>
</dbReference>
<dbReference type="Pfam" id="PF01757">
    <property type="entry name" value="Acyl_transf_3"/>
    <property type="match status" value="1"/>
</dbReference>
<keyword evidence="4" id="KW-1185">Reference proteome</keyword>
<evidence type="ECO:0000313" key="4">
    <source>
        <dbReference type="Proteomes" id="UP000236592"/>
    </source>
</evidence>
<feature type="transmembrane region" description="Helical" evidence="1">
    <location>
        <begin position="309"/>
        <end position="329"/>
    </location>
</feature>
<dbReference type="GO" id="GO:0016747">
    <property type="term" value="F:acyltransferase activity, transferring groups other than amino-acyl groups"/>
    <property type="evidence" value="ECO:0007669"/>
    <property type="project" value="InterPro"/>
</dbReference>
<dbReference type="KEGG" id="taj:C1A40_00945"/>
<feature type="transmembrane region" description="Helical" evidence="1">
    <location>
        <begin position="172"/>
        <end position="191"/>
    </location>
</feature>
<accession>A0A2I7SE17</accession>
<dbReference type="AlphaFoldDB" id="A0A2I7SE17"/>
<feature type="transmembrane region" description="Helical" evidence="1">
    <location>
        <begin position="203"/>
        <end position="222"/>
    </location>
</feature>
<feature type="transmembrane region" description="Helical" evidence="1">
    <location>
        <begin position="83"/>
        <end position="102"/>
    </location>
</feature>